<evidence type="ECO:0000313" key="3">
    <source>
        <dbReference type="Proteomes" id="UP000335636"/>
    </source>
</evidence>
<evidence type="ECO:0000313" key="1">
    <source>
        <dbReference type="EMBL" id="KAF7486314.1"/>
    </source>
</evidence>
<sequence length="103" mass="11370">MGPPRGKIQDFAEDPEGFRHQKQNMCQTLKSSGDDTHTDDRICAMASEVISATKKPEQAEGTGCFNSKENCTGRQPDGVLLTTVMTAKACAERMWEERNEEGC</sequence>
<reference evidence="1" key="2">
    <citation type="submission" date="2020-08" db="EMBL/GenBank/DDBJ databases">
        <authorList>
            <person name="Shumante A."/>
            <person name="Zimin A.V."/>
            <person name="Puiu D."/>
            <person name="Salzberg S.L."/>
        </authorList>
    </citation>
    <scope>NUCLEOTIDE SEQUENCE</scope>
    <source>
        <strain evidence="1">WC2-LM</strain>
        <tissue evidence="1">Liver</tissue>
    </source>
</reference>
<dbReference type="AlphaFoldDB" id="A0A5E4CVT7"/>
<reference evidence="2 3" key="1">
    <citation type="submission" date="2019-04" db="EMBL/GenBank/DDBJ databases">
        <authorList>
            <person name="Alioto T."/>
            <person name="Alioto T."/>
        </authorList>
    </citation>
    <scope>NUCLEOTIDE SEQUENCE [LARGE SCALE GENOMIC DNA]</scope>
</reference>
<gene>
    <name evidence="1" type="ORF">GHT09_001732</name>
    <name evidence="2" type="ORF">MONAX_5E027967</name>
</gene>
<keyword evidence="3" id="KW-1185">Reference proteome</keyword>
<dbReference type="Proteomes" id="UP000335636">
    <property type="component" value="Unassembled WGS sequence"/>
</dbReference>
<organism evidence="2 3">
    <name type="scientific">Marmota monax</name>
    <name type="common">Woodchuck</name>
    <dbReference type="NCBI Taxonomy" id="9995"/>
    <lineage>
        <taxon>Eukaryota</taxon>
        <taxon>Metazoa</taxon>
        <taxon>Chordata</taxon>
        <taxon>Craniata</taxon>
        <taxon>Vertebrata</taxon>
        <taxon>Euteleostomi</taxon>
        <taxon>Mammalia</taxon>
        <taxon>Eutheria</taxon>
        <taxon>Euarchontoglires</taxon>
        <taxon>Glires</taxon>
        <taxon>Rodentia</taxon>
        <taxon>Sciuromorpha</taxon>
        <taxon>Sciuridae</taxon>
        <taxon>Xerinae</taxon>
        <taxon>Marmotini</taxon>
        <taxon>Marmota</taxon>
    </lineage>
</organism>
<dbReference type="EMBL" id="WJEC01000045">
    <property type="protein sequence ID" value="KAF7486314.1"/>
    <property type="molecule type" value="Genomic_DNA"/>
</dbReference>
<name>A0A5E4CVT7_MARMO</name>
<evidence type="ECO:0000313" key="2">
    <source>
        <dbReference type="EMBL" id="VTJ85954.1"/>
    </source>
</evidence>
<dbReference type="Proteomes" id="UP000662637">
    <property type="component" value="Unassembled WGS sequence"/>
</dbReference>
<proteinExistence type="predicted"/>
<dbReference type="EMBL" id="CABDUW010002224">
    <property type="protein sequence ID" value="VTJ85954.1"/>
    <property type="molecule type" value="Genomic_DNA"/>
</dbReference>
<protein>
    <submittedName>
        <fullName evidence="2">Uncharacterized protein</fullName>
    </submittedName>
</protein>
<accession>A0A5E4CVT7</accession>